<dbReference type="AlphaFoldDB" id="A0A0P1BMH5"/>
<evidence type="ECO:0000313" key="1">
    <source>
        <dbReference type="EMBL" id="CEH17968.1"/>
    </source>
</evidence>
<organism evidence="1 2">
    <name type="scientific">Ceraceosorus bombacis</name>
    <dbReference type="NCBI Taxonomy" id="401625"/>
    <lineage>
        <taxon>Eukaryota</taxon>
        <taxon>Fungi</taxon>
        <taxon>Dikarya</taxon>
        <taxon>Basidiomycota</taxon>
        <taxon>Ustilaginomycotina</taxon>
        <taxon>Exobasidiomycetes</taxon>
        <taxon>Ceraceosorales</taxon>
        <taxon>Ceraceosoraceae</taxon>
        <taxon>Ceraceosorus</taxon>
    </lineage>
</organism>
<evidence type="ECO:0000313" key="2">
    <source>
        <dbReference type="Proteomes" id="UP000054845"/>
    </source>
</evidence>
<keyword evidence="2" id="KW-1185">Reference proteome</keyword>
<dbReference type="Proteomes" id="UP000054845">
    <property type="component" value="Unassembled WGS sequence"/>
</dbReference>
<name>A0A0P1BMH5_9BASI</name>
<dbReference type="CDD" id="cd22744">
    <property type="entry name" value="OTU"/>
    <property type="match status" value="1"/>
</dbReference>
<proteinExistence type="predicted"/>
<dbReference type="Gene3D" id="3.90.70.80">
    <property type="match status" value="1"/>
</dbReference>
<sequence length="130" mass="14370">MFTKGIKQGCSSFFAAMAQHIFQDQNKYREVRQAAASYLKDHPELMTNAGEGSSHAARVEYLSLMHKGYAHADKIMVASVAAQYKKPILIITLHDHKWKAVAFPGDSPGPFAGVVYSQDTKHFEIAFPAA</sequence>
<dbReference type="EMBL" id="CCYA01000265">
    <property type="protein sequence ID" value="CEH17968.1"/>
    <property type="molecule type" value="Genomic_DNA"/>
</dbReference>
<reference evidence="2" key="1">
    <citation type="submission" date="2014-09" db="EMBL/GenBank/DDBJ databases">
        <authorList>
            <person name="Sharma Rahul"/>
            <person name="Thines Marco"/>
        </authorList>
    </citation>
    <scope>NUCLEOTIDE SEQUENCE [LARGE SCALE GENOMIC DNA]</scope>
</reference>
<protein>
    <submittedName>
        <fullName evidence="1">Uncharacterized protein</fullName>
    </submittedName>
</protein>
<accession>A0A0P1BMH5</accession>